<evidence type="ECO:0000313" key="1">
    <source>
        <dbReference type="EMBL" id="EGT42674.1"/>
    </source>
</evidence>
<reference evidence="2" key="1">
    <citation type="submission" date="2011-07" db="EMBL/GenBank/DDBJ databases">
        <authorList>
            <consortium name="Caenorhabditis brenneri Sequencing and Analysis Consortium"/>
            <person name="Wilson R.K."/>
        </authorList>
    </citation>
    <scope>NUCLEOTIDE SEQUENCE [LARGE SCALE GENOMIC DNA]</scope>
    <source>
        <strain evidence="2">PB2801</strain>
    </source>
</reference>
<dbReference type="EMBL" id="GL379809">
    <property type="protein sequence ID" value="EGT42674.1"/>
    <property type="molecule type" value="Genomic_DNA"/>
</dbReference>
<accession>G0MRJ7</accession>
<proteinExistence type="predicted"/>
<dbReference type="AlphaFoldDB" id="G0MRJ7"/>
<dbReference type="InParanoid" id="G0MRJ7"/>
<keyword evidence="2" id="KW-1185">Reference proteome</keyword>
<name>G0MRJ7_CAEBE</name>
<gene>
    <name evidence="1" type="ORF">CAEBREN_11639</name>
</gene>
<sequence>MFRHNMLWIRPMKTLDNILVSYFV</sequence>
<evidence type="ECO:0000313" key="2">
    <source>
        <dbReference type="Proteomes" id="UP000008068"/>
    </source>
</evidence>
<organism evidence="2">
    <name type="scientific">Caenorhabditis brenneri</name>
    <name type="common">Nematode worm</name>
    <dbReference type="NCBI Taxonomy" id="135651"/>
    <lineage>
        <taxon>Eukaryota</taxon>
        <taxon>Metazoa</taxon>
        <taxon>Ecdysozoa</taxon>
        <taxon>Nematoda</taxon>
        <taxon>Chromadorea</taxon>
        <taxon>Rhabditida</taxon>
        <taxon>Rhabditina</taxon>
        <taxon>Rhabditomorpha</taxon>
        <taxon>Rhabditoidea</taxon>
        <taxon>Rhabditidae</taxon>
        <taxon>Peloderinae</taxon>
        <taxon>Caenorhabditis</taxon>
    </lineage>
</organism>
<dbReference type="Proteomes" id="UP000008068">
    <property type="component" value="Unassembled WGS sequence"/>
</dbReference>
<dbReference type="HOGENOM" id="CLU_3421456_0_0_1"/>
<protein>
    <submittedName>
        <fullName evidence="1">Uncharacterized protein</fullName>
    </submittedName>
</protein>